<feature type="compositionally biased region" description="Polar residues" evidence="1">
    <location>
        <begin position="445"/>
        <end position="473"/>
    </location>
</feature>
<organism evidence="2 3">
    <name type="scientific">Xylaria hypoxylon</name>
    <dbReference type="NCBI Taxonomy" id="37992"/>
    <lineage>
        <taxon>Eukaryota</taxon>
        <taxon>Fungi</taxon>
        <taxon>Dikarya</taxon>
        <taxon>Ascomycota</taxon>
        <taxon>Pezizomycotina</taxon>
        <taxon>Sordariomycetes</taxon>
        <taxon>Xylariomycetidae</taxon>
        <taxon>Xylariales</taxon>
        <taxon>Xylariaceae</taxon>
        <taxon>Xylaria</taxon>
    </lineage>
</organism>
<feature type="region of interest" description="Disordered" evidence="1">
    <location>
        <begin position="304"/>
        <end position="324"/>
    </location>
</feature>
<feature type="compositionally biased region" description="Basic and acidic residues" evidence="1">
    <location>
        <begin position="36"/>
        <end position="59"/>
    </location>
</feature>
<evidence type="ECO:0000313" key="2">
    <source>
        <dbReference type="EMBL" id="TGJ86407.1"/>
    </source>
</evidence>
<dbReference type="EMBL" id="SKBN01000028">
    <property type="protein sequence ID" value="TGJ86407.1"/>
    <property type="molecule type" value="Genomic_DNA"/>
</dbReference>
<evidence type="ECO:0000256" key="1">
    <source>
        <dbReference type="SAM" id="MobiDB-lite"/>
    </source>
</evidence>
<sequence>MASLQSISGFGSHGIKYKDSKSKSKQAVKPILKKWSQSEKEKKSLDPGRGRDEQDEQYRSTEGWGRSSSLSFYDQVVAGPDAAAAFVGGGTPGTVGGVGLGVLGSAASARRYNHSRSISSTSHASVATSNSGNGIPAPRRAGATFVHPFQQTPHTSTPPLLSYANSLASIADTRDYSPTTITEDDDNQDGIAGNIGPLASPHQYHSASHNNSGVNLHYANLLSNSNSLSQPALMSQLSPLASQRTSSTDLSDVISAKPTPQPPLRVSTSRTSSSIPTHSSRLANVSSRSDLYLDRIVDLDSPTSSNLPSTTIASPSSSIAPMSPIRTSLDGGFPRLRAKSDLDTATRAEHLRAARRKFEIKERAKDEKYAREEIKRRERADNKRAQELEKQLAAHHKAQLAANAREEAAELEEALQRGKHNRKISIASSSRPSLSIARPSINLGRPSTSLKNTSNQISESEKFMSSSYDSTGPRSPPTHAQKHGKEENTECLDHVHIVAENKAATYEQELILPG</sequence>
<feature type="compositionally biased region" description="Low complexity" evidence="1">
    <location>
        <begin position="264"/>
        <end position="281"/>
    </location>
</feature>
<feature type="compositionally biased region" description="Low complexity" evidence="1">
    <location>
        <begin position="308"/>
        <end position="324"/>
    </location>
</feature>
<feature type="region of interest" description="Disordered" evidence="1">
    <location>
        <begin position="116"/>
        <end position="140"/>
    </location>
</feature>
<proteinExistence type="predicted"/>
<dbReference type="OrthoDB" id="5377213at2759"/>
<gene>
    <name evidence="2" type="ORF">E0Z10_g2358</name>
</gene>
<feature type="compositionally biased region" description="Low complexity" evidence="1">
    <location>
        <begin position="116"/>
        <end position="131"/>
    </location>
</feature>
<name>A0A4Z0YR73_9PEZI</name>
<feature type="compositionally biased region" description="Low complexity" evidence="1">
    <location>
        <begin position="424"/>
        <end position="441"/>
    </location>
</feature>
<comment type="caution">
    <text evidence="2">The sequence shown here is derived from an EMBL/GenBank/DDBJ whole genome shotgun (WGS) entry which is preliminary data.</text>
</comment>
<dbReference type="AlphaFoldDB" id="A0A4Z0YR73"/>
<feature type="region of interest" description="Disordered" evidence="1">
    <location>
        <begin position="411"/>
        <end position="490"/>
    </location>
</feature>
<evidence type="ECO:0000313" key="3">
    <source>
        <dbReference type="Proteomes" id="UP000297716"/>
    </source>
</evidence>
<protein>
    <submittedName>
        <fullName evidence="2">Uncharacterized protein</fullName>
    </submittedName>
</protein>
<feature type="region of interest" description="Disordered" evidence="1">
    <location>
        <begin position="1"/>
        <end position="66"/>
    </location>
</feature>
<dbReference type="Proteomes" id="UP000297716">
    <property type="component" value="Unassembled WGS sequence"/>
</dbReference>
<feature type="compositionally biased region" description="Polar residues" evidence="1">
    <location>
        <begin position="239"/>
        <end position="250"/>
    </location>
</feature>
<reference evidence="2 3" key="1">
    <citation type="submission" date="2019-03" db="EMBL/GenBank/DDBJ databases">
        <title>Draft genome sequence of Xylaria hypoxylon DSM 108379, a ubiquitous saprotrophic-parasitic fungi on hardwood.</title>
        <authorList>
            <person name="Buettner E."/>
            <person name="Leonhardt S."/>
            <person name="Gebauer A.M."/>
            <person name="Liers C."/>
            <person name="Hofrichter M."/>
            <person name="Kellner H."/>
        </authorList>
    </citation>
    <scope>NUCLEOTIDE SEQUENCE [LARGE SCALE GENOMIC DNA]</scope>
    <source>
        <strain evidence="2 3">DSM 108379</strain>
    </source>
</reference>
<keyword evidence="3" id="KW-1185">Reference proteome</keyword>
<accession>A0A4Z0YR73</accession>
<feature type="region of interest" description="Disordered" evidence="1">
    <location>
        <begin position="239"/>
        <end position="282"/>
    </location>
</feature>